<dbReference type="AlphaFoldDB" id="A0A6G1HBD8"/>
<evidence type="ECO:0000313" key="2">
    <source>
        <dbReference type="Proteomes" id="UP000800041"/>
    </source>
</evidence>
<organism evidence="1 2">
    <name type="scientific">Aulographum hederae CBS 113979</name>
    <dbReference type="NCBI Taxonomy" id="1176131"/>
    <lineage>
        <taxon>Eukaryota</taxon>
        <taxon>Fungi</taxon>
        <taxon>Dikarya</taxon>
        <taxon>Ascomycota</taxon>
        <taxon>Pezizomycotina</taxon>
        <taxon>Dothideomycetes</taxon>
        <taxon>Pleosporomycetidae</taxon>
        <taxon>Aulographales</taxon>
        <taxon>Aulographaceae</taxon>
    </lineage>
</organism>
<protein>
    <submittedName>
        <fullName evidence="1">Uncharacterized protein</fullName>
    </submittedName>
</protein>
<gene>
    <name evidence="1" type="ORF">K402DRAFT_460426</name>
</gene>
<keyword evidence="2" id="KW-1185">Reference proteome</keyword>
<dbReference type="EMBL" id="ML977142">
    <property type="protein sequence ID" value="KAF1990329.1"/>
    <property type="molecule type" value="Genomic_DNA"/>
</dbReference>
<reference evidence="1" key="1">
    <citation type="journal article" date="2020" name="Stud. Mycol.">
        <title>101 Dothideomycetes genomes: a test case for predicting lifestyles and emergence of pathogens.</title>
        <authorList>
            <person name="Haridas S."/>
            <person name="Albert R."/>
            <person name="Binder M."/>
            <person name="Bloem J."/>
            <person name="Labutti K."/>
            <person name="Salamov A."/>
            <person name="Andreopoulos B."/>
            <person name="Baker S."/>
            <person name="Barry K."/>
            <person name="Bills G."/>
            <person name="Bluhm B."/>
            <person name="Cannon C."/>
            <person name="Castanera R."/>
            <person name="Culley D."/>
            <person name="Daum C."/>
            <person name="Ezra D."/>
            <person name="Gonzalez J."/>
            <person name="Henrissat B."/>
            <person name="Kuo A."/>
            <person name="Liang C."/>
            <person name="Lipzen A."/>
            <person name="Lutzoni F."/>
            <person name="Magnuson J."/>
            <person name="Mondo S."/>
            <person name="Nolan M."/>
            <person name="Ohm R."/>
            <person name="Pangilinan J."/>
            <person name="Park H.-J."/>
            <person name="Ramirez L."/>
            <person name="Alfaro M."/>
            <person name="Sun H."/>
            <person name="Tritt A."/>
            <person name="Yoshinaga Y."/>
            <person name="Zwiers L.-H."/>
            <person name="Turgeon B."/>
            <person name="Goodwin S."/>
            <person name="Spatafora J."/>
            <person name="Crous P."/>
            <person name="Grigoriev I."/>
        </authorList>
    </citation>
    <scope>NUCLEOTIDE SEQUENCE</scope>
    <source>
        <strain evidence="1">CBS 113979</strain>
    </source>
</reference>
<sequence>MAFDTITLDLTSLEHQENNRPNSITRLRQEVNALFGPEGEADLMNYGHLEVTGCWAAAEESAEIELEEAYSLIVKVISSVQALSHFNWMPLNFPIQSSIIEALPARVSSVSVSLARGDSPRVPPKQEVLFPLVFINGLRSLSLVDCEESYQTVLWSICLRNQNLKTVRYMMASNYKPKISSGNQDAIARVGREVAAEMMAREVARGGYRALLCANNYGRLNSAFGWAECIEFRNRRFARNALGHTANNVLPIEELTLKNVVVDELSLAEILDNLKKVVFKGVCFDAGARFAEEATERGVEVVFEEI</sequence>
<dbReference type="Proteomes" id="UP000800041">
    <property type="component" value="Unassembled WGS sequence"/>
</dbReference>
<name>A0A6G1HBD8_9PEZI</name>
<evidence type="ECO:0000313" key="1">
    <source>
        <dbReference type="EMBL" id="KAF1990329.1"/>
    </source>
</evidence>
<accession>A0A6G1HBD8</accession>
<proteinExistence type="predicted"/>